<feature type="region of interest" description="Disordered" evidence="2">
    <location>
        <begin position="521"/>
        <end position="568"/>
    </location>
</feature>
<evidence type="ECO:0000313" key="4">
    <source>
        <dbReference type="Proteomes" id="UP001176517"/>
    </source>
</evidence>
<proteinExistence type="predicted"/>
<feature type="compositionally biased region" description="Polar residues" evidence="2">
    <location>
        <begin position="132"/>
        <end position="169"/>
    </location>
</feature>
<dbReference type="AlphaFoldDB" id="A0AAN6GXC0"/>
<evidence type="ECO:0000256" key="1">
    <source>
        <dbReference type="SAM" id="Coils"/>
    </source>
</evidence>
<feature type="compositionally biased region" description="Low complexity" evidence="2">
    <location>
        <begin position="56"/>
        <end position="80"/>
    </location>
</feature>
<feature type="compositionally biased region" description="Pro residues" evidence="2">
    <location>
        <begin position="340"/>
        <end position="354"/>
    </location>
</feature>
<name>A0AAN6GXC0_9BASI</name>
<gene>
    <name evidence="3" type="ORF">OC846_002252</name>
</gene>
<feature type="compositionally biased region" description="Low complexity" evidence="2">
    <location>
        <begin position="32"/>
        <end position="41"/>
    </location>
</feature>
<sequence length="604" mass="63009">MYAGGSYNSNGRGGGGGGGRYGGRQSNHHHNGGPQHQQYGYGQHFPAQAYQQFHPQQQQYVQNQHHQAMAYQQQQQQQQQPGAVSGPPNPYGMFGMQQQQYPQQGYGTPLSPTPSHYQQHHYHQQQQAQHHPNLSESFGQMSVDSSSHAGSTSVTPPSGQIINGTTTYVQPHASSSAGADGAHPVPSTPLSPNSAAAAAAAGPSSIPIPGAYGMPPPPMGLIAPPPPPPHVPPGMMPPTMMAMGMGAAVPMAVPPYGASGMQPNVAGPMSRVGTSGPNSYQQPQHFGGAGGPPQQIYLGAGGAGPASGSTMGPPMGPAAVTAGATGPSALPALPLSARFPPLPPRPVLPPPPPVGDGTDSNVVQDQSVTESQEAKSESEVQLYADRLRQALEAYQARDQAWALRMEAVGFEPARAYVAAVLESSSQSSLSSASKKSTAARDDATPTVDTHLDPLSDASPANADGKDESSTDGIQQEAELRAAVNRRGFAPVLGLRLLQRIHKLETENAELHDLLVDRLQLGGGDKTEKPRKAVKDSSKKDQQAHATKGKENKTKGKKEAGDGASSTVLSEDRAKATVQLLENELQDAHALIAALSNALKIAESK</sequence>
<keyword evidence="1" id="KW-0175">Coiled coil</keyword>
<feature type="compositionally biased region" description="Low complexity" evidence="2">
    <location>
        <begin position="427"/>
        <end position="436"/>
    </location>
</feature>
<feature type="compositionally biased region" description="Basic and acidic residues" evidence="2">
    <location>
        <begin position="438"/>
        <end position="453"/>
    </location>
</feature>
<keyword evidence="4" id="KW-1185">Reference proteome</keyword>
<feature type="compositionally biased region" description="Gly residues" evidence="2">
    <location>
        <begin position="11"/>
        <end position="22"/>
    </location>
</feature>
<dbReference type="EMBL" id="JAPDMZ010000042">
    <property type="protein sequence ID" value="KAK0554031.1"/>
    <property type="molecule type" value="Genomic_DNA"/>
</dbReference>
<comment type="caution">
    <text evidence="3">The sequence shown here is derived from an EMBL/GenBank/DDBJ whole genome shotgun (WGS) entry which is preliminary data.</text>
</comment>
<feature type="region of interest" description="Disordered" evidence="2">
    <location>
        <begin position="56"/>
        <end position="202"/>
    </location>
</feature>
<feature type="compositionally biased region" description="Low complexity" evidence="2">
    <location>
        <begin position="91"/>
        <end position="107"/>
    </location>
</feature>
<feature type="region of interest" description="Disordered" evidence="2">
    <location>
        <begin position="427"/>
        <end position="472"/>
    </location>
</feature>
<reference evidence="3" key="1">
    <citation type="journal article" date="2023" name="PhytoFront">
        <title>Draft Genome Resources of Seven Strains of Tilletia horrida, Causal Agent of Kernel Smut of Rice.</title>
        <authorList>
            <person name="Khanal S."/>
            <person name="Antony Babu S."/>
            <person name="Zhou X.G."/>
        </authorList>
    </citation>
    <scope>NUCLEOTIDE SEQUENCE</scope>
    <source>
        <strain evidence="3">TX6</strain>
    </source>
</reference>
<feature type="region of interest" description="Disordered" evidence="2">
    <location>
        <begin position="336"/>
        <end position="379"/>
    </location>
</feature>
<feature type="region of interest" description="Disordered" evidence="2">
    <location>
        <begin position="284"/>
        <end position="314"/>
    </location>
</feature>
<feature type="compositionally biased region" description="Low complexity" evidence="2">
    <location>
        <begin position="1"/>
        <end position="10"/>
    </location>
</feature>
<feature type="compositionally biased region" description="Low complexity" evidence="2">
    <location>
        <begin position="173"/>
        <end position="202"/>
    </location>
</feature>
<accession>A0AAN6GXC0</accession>
<organism evidence="3 4">
    <name type="scientific">Tilletia horrida</name>
    <dbReference type="NCBI Taxonomy" id="155126"/>
    <lineage>
        <taxon>Eukaryota</taxon>
        <taxon>Fungi</taxon>
        <taxon>Dikarya</taxon>
        <taxon>Basidiomycota</taxon>
        <taxon>Ustilaginomycotina</taxon>
        <taxon>Exobasidiomycetes</taxon>
        <taxon>Tilletiales</taxon>
        <taxon>Tilletiaceae</taxon>
        <taxon>Tilletia</taxon>
    </lineage>
</organism>
<dbReference type="Proteomes" id="UP001176517">
    <property type="component" value="Unassembled WGS sequence"/>
</dbReference>
<feature type="coiled-coil region" evidence="1">
    <location>
        <begin position="570"/>
        <end position="604"/>
    </location>
</feature>
<evidence type="ECO:0000256" key="2">
    <source>
        <dbReference type="SAM" id="MobiDB-lite"/>
    </source>
</evidence>
<feature type="compositionally biased region" description="Polar residues" evidence="2">
    <location>
        <begin position="358"/>
        <end position="371"/>
    </location>
</feature>
<protein>
    <submittedName>
        <fullName evidence="3">Uncharacterized protein</fullName>
    </submittedName>
</protein>
<feature type="compositionally biased region" description="Basic and acidic residues" evidence="2">
    <location>
        <begin position="524"/>
        <end position="560"/>
    </location>
</feature>
<feature type="region of interest" description="Disordered" evidence="2">
    <location>
        <begin position="1"/>
        <end position="41"/>
    </location>
</feature>
<evidence type="ECO:0000313" key="3">
    <source>
        <dbReference type="EMBL" id="KAK0554031.1"/>
    </source>
</evidence>